<keyword evidence="2" id="KW-1185">Reference proteome</keyword>
<dbReference type="EMBL" id="JAYWIO010000004">
    <property type="protein sequence ID" value="KAK7266912.1"/>
    <property type="molecule type" value="Genomic_DNA"/>
</dbReference>
<evidence type="ECO:0000313" key="1">
    <source>
        <dbReference type="EMBL" id="KAK7266912.1"/>
    </source>
</evidence>
<accession>A0AAN9EZP1</accession>
<gene>
    <name evidence="1" type="ORF">RIF29_19573</name>
</gene>
<evidence type="ECO:0000313" key="2">
    <source>
        <dbReference type="Proteomes" id="UP001372338"/>
    </source>
</evidence>
<dbReference type="AlphaFoldDB" id="A0AAN9EZP1"/>
<proteinExistence type="predicted"/>
<dbReference type="Proteomes" id="UP001372338">
    <property type="component" value="Unassembled WGS sequence"/>
</dbReference>
<sequence length="72" mass="8090">MPIGHDARDLLPLSSLLCSRSCSNLSQFYSCPCHPASFCLCKKSFEGLEGNGEEMMMEFQPFLDNDCDYTDL</sequence>
<reference evidence="1 2" key="1">
    <citation type="submission" date="2024-01" db="EMBL/GenBank/DDBJ databases">
        <title>The genomes of 5 underutilized Papilionoideae crops provide insights into root nodulation and disease resistanc.</title>
        <authorList>
            <person name="Yuan L."/>
        </authorList>
    </citation>
    <scope>NUCLEOTIDE SEQUENCE [LARGE SCALE GENOMIC DNA]</scope>
    <source>
        <strain evidence="1">ZHUSHIDOU_FW_LH</strain>
        <tissue evidence="1">Leaf</tissue>
    </source>
</reference>
<name>A0AAN9EZP1_CROPI</name>
<organism evidence="1 2">
    <name type="scientific">Crotalaria pallida</name>
    <name type="common">Smooth rattlebox</name>
    <name type="synonym">Crotalaria striata</name>
    <dbReference type="NCBI Taxonomy" id="3830"/>
    <lineage>
        <taxon>Eukaryota</taxon>
        <taxon>Viridiplantae</taxon>
        <taxon>Streptophyta</taxon>
        <taxon>Embryophyta</taxon>
        <taxon>Tracheophyta</taxon>
        <taxon>Spermatophyta</taxon>
        <taxon>Magnoliopsida</taxon>
        <taxon>eudicotyledons</taxon>
        <taxon>Gunneridae</taxon>
        <taxon>Pentapetalae</taxon>
        <taxon>rosids</taxon>
        <taxon>fabids</taxon>
        <taxon>Fabales</taxon>
        <taxon>Fabaceae</taxon>
        <taxon>Papilionoideae</taxon>
        <taxon>50 kb inversion clade</taxon>
        <taxon>genistoids sensu lato</taxon>
        <taxon>core genistoids</taxon>
        <taxon>Crotalarieae</taxon>
        <taxon>Crotalaria</taxon>
    </lineage>
</organism>
<comment type="caution">
    <text evidence="1">The sequence shown here is derived from an EMBL/GenBank/DDBJ whole genome shotgun (WGS) entry which is preliminary data.</text>
</comment>
<protein>
    <submittedName>
        <fullName evidence="1">Uncharacterized protein</fullName>
    </submittedName>
</protein>